<accession>A0A076L104</accession>
<organism evidence="1">
    <name type="scientific">Nephila pilipes</name>
    <name type="common">Giant wood spider</name>
    <name type="synonym">Nephila maculata</name>
    <dbReference type="NCBI Taxonomy" id="299642"/>
    <lineage>
        <taxon>Eukaryota</taxon>
        <taxon>Metazoa</taxon>
        <taxon>Ecdysozoa</taxon>
        <taxon>Arthropoda</taxon>
        <taxon>Chelicerata</taxon>
        <taxon>Arachnida</taxon>
        <taxon>Araneae</taxon>
        <taxon>Araneomorphae</taxon>
        <taxon>Entelegynae</taxon>
        <taxon>Araneoidea</taxon>
        <taxon>Nephilidae</taxon>
        <taxon>Nephila</taxon>
    </lineage>
</organism>
<name>A0A076L104_NEPPI</name>
<reference evidence="1" key="1">
    <citation type="submission" date="2013-07" db="EMBL/GenBank/DDBJ databases">
        <title>Nephila pilipes venom gland.</title>
        <authorList>
            <person name="Huo L.J."/>
        </authorList>
    </citation>
    <scope>NUCLEOTIDE SEQUENCE</scope>
    <source>
        <tissue evidence="1">Venom gland</tissue>
    </source>
</reference>
<evidence type="ECO:0000313" key="1">
    <source>
        <dbReference type="EMBL" id="AII98133.1"/>
    </source>
</evidence>
<dbReference type="AlphaFoldDB" id="A0A076L104"/>
<proteinExistence type="evidence at transcript level"/>
<sequence>MQAFRHGSRRRKTKILLLECTMNTETKSPLDVKPRPVECQLQLI</sequence>
<dbReference type="EMBL" id="KF433812">
    <property type="protein sequence ID" value="AII98133.1"/>
    <property type="molecule type" value="mRNA"/>
</dbReference>
<protein>
    <submittedName>
        <fullName evidence="1">BLTX838</fullName>
    </submittedName>
</protein>